<gene>
    <name evidence="4" type="ORF">EF294_06945</name>
</gene>
<keyword evidence="5" id="KW-1185">Reference proteome</keyword>
<evidence type="ECO:0000256" key="2">
    <source>
        <dbReference type="ARBA" id="ARBA00023235"/>
    </source>
</evidence>
<feature type="domain" description="4-oxalocrotonate tautomerase-like" evidence="3">
    <location>
        <begin position="73"/>
        <end position="121"/>
    </location>
</feature>
<dbReference type="InterPro" id="IPR004370">
    <property type="entry name" value="4-OT-like_dom"/>
</dbReference>
<comment type="similarity">
    <text evidence="1">Belongs to the 4-oxalocrotonate tautomerase family.</text>
</comment>
<dbReference type="Proteomes" id="UP000267536">
    <property type="component" value="Unassembled WGS sequence"/>
</dbReference>
<name>A0A3N4GPQ6_9ACTN</name>
<sequence>MPVAHFHLPSGAVTPEQERQLLVEASQVYAAVLDSPIERVRTFLVPHEATRMAVAGQLVADSGVVAPYFTAIVLAGRPVAQRQRLLLAFTDLIVGVLGVDRTAVRGRIIEVAPENWGIGGQPASGARAEEIAARAGFAGSAREIC</sequence>
<evidence type="ECO:0000313" key="4">
    <source>
        <dbReference type="EMBL" id="RPA64832.1"/>
    </source>
</evidence>
<reference evidence="4 5" key="1">
    <citation type="submission" date="2018-11" db="EMBL/GenBank/DDBJ databases">
        <title>Draft genome sequence of Gordonia sp. RS15-1S isolated from rice stems.</title>
        <authorList>
            <person name="Muangham S."/>
        </authorList>
    </citation>
    <scope>NUCLEOTIDE SEQUENCE [LARGE SCALE GENOMIC DNA]</scope>
    <source>
        <strain evidence="4 5">RS15-1S</strain>
    </source>
</reference>
<dbReference type="Pfam" id="PF01361">
    <property type="entry name" value="Tautomerase"/>
    <property type="match status" value="1"/>
</dbReference>
<evidence type="ECO:0000259" key="3">
    <source>
        <dbReference type="Pfam" id="PF01361"/>
    </source>
</evidence>
<dbReference type="RefSeq" id="WP_123927231.1">
    <property type="nucleotide sequence ID" value="NZ_JBPSDP010000004.1"/>
</dbReference>
<accession>A0A3N4GPQ6</accession>
<dbReference type="InterPro" id="IPR014347">
    <property type="entry name" value="Tautomerase/MIF_sf"/>
</dbReference>
<protein>
    <submittedName>
        <fullName evidence="4">4-oxalocrotonate tautomerase</fullName>
    </submittedName>
</protein>
<dbReference type="EMBL" id="RKMH01000004">
    <property type="protein sequence ID" value="RPA64832.1"/>
    <property type="molecule type" value="Genomic_DNA"/>
</dbReference>
<dbReference type="SUPFAM" id="SSF55331">
    <property type="entry name" value="Tautomerase/MIF"/>
    <property type="match status" value="1"/>
</dbReference>
<organism evidence="4 5">
    <name type="scientific">Gordonia oryzae</name>
    <dbReference type="NCBI Taxonomy" id="2487349"/>
    <lineage>
        <taxon>Bacteria</taxon>
        <taxon>Bacillati</taxon>
        <taxon>Actinomycetota</taxon>
        <taxon>Actinomycetes</taxon>
        <taxon>Mycobacteriales</taxon>
        <taxon>Gordoniaceae</taxon>
        <taxon>Gordonia</taxon>
    </lineage>
</organism>
<dbReference type="GO" id="GO:0016853">
    <property type="term" value="F:isomerase activity"/>
    <property type="evidence" value="ECO:0007669"/>
    <property type="project" value="UniProtKB-KW"/>
</dbReference>
<comment type="caution">
    <text evidence="4">The sequence shown here is derived from an EMBL/GenBank/DDBJ whole genome shotgun (WGS) entry which is preliminary data.</text>
</comment>
<proteinExistence type="inferred from homology"/>
<dbReference type="OrthoDB" id="9804765at2"/>
<dbReference type="AlphaFoldDB" id="A0A3N4GPQ6"/>
<keyword evidence="2" id="KW-0413">Isomerase</keyword>
<dbReference type="PANTHER" id="PTHR35530:SF1">
    <property type="entry name" value="2-HYDROXYMUCONATE TAUTOMERASE"/>
    <property type="match status" value="1"/>
</dbReference>
<dbReference type="PANTHER" id="PTHR35530">
    <property type="entry name" value="TAUTOMERASE-RELATED"/>
    <property type="match status" value="1"/>
</dbReference>
<evidence type="ECO:0000256" key="1">
    <source>
        <dbReference type="ARBA" id="ARBA00006723"/>
    </source>
</evidence>
<dbReference type="Gene3D" id="3.30.429.10">
    <property type="entry name" value="Macrophage Migration Inhibitory Factor"/>
    <property type="match status" value="2"/>
</dbReference>
<evidence type="ECO:0000313" key="5">
    <source>
        <dbReference type="Proteomes" id="UP000267536"/>
    </source>
</evidence>